<dbReference type="PANTHER" id="PTHR23150">
    <property type="entry name" value="SULFATASE MODIFYING FACTOR 1, 2"/>
    <property type="match status" value="1"/>
</dbReference>
<dbReference type="OrthoDB" id="9768004at2"/>
<gene>
    <name evidence="3" type="ORF">FQY79_00425</name>
</gene>
<evidence type="ECO:0000313" key="3">
    <source>
        <dbReference type="EMBL" id="TWT21640.1"/>
    </source>
</evidence>
<accession>A0A5C5U8C5</accession>
<dbReference type="AlphaFoldDB" id="A0A5C5U8C5"/>
<dbReference type="InterPro" id="IPR042095">
    <property type="entry name" value="SUMF_sf"/>
</dbReference>
<dbReference type="Pfam" id="PF03781">
    <property type="entry name" value="FGE-sulfatase"/>
    <property type="match status" value="1"/>
</dbReference>
<sequence>MPSMSPALRGAWIVLLAGVAAVAGCARDAAPQEGVPEAPVAGVEAGPAGSVTISGDDSAAGELTWRAPAVELEGADPRELRRRAEAALAAGHLYEDADAAIPIYLALSTLPEHARPAASGLQRALRQLLADGRAAIEAADGDAPAELARARQLAAVARTVDATDAAVVRFLERLDLAERVHALADAGDRALAEGHLGEAGGGALAAFRQALELQPENARALQGLAAVESALIRRAELAAEAGDFDIAEAWLSHAGTVRPETGLETVDDARERVERMRATRIARLRDLGIAALPRFGGIDVARRHLAQLLRIARPGDPAAAELRERITLAVHYGMYAPGQVFTDAMSGGGRGPQMAVVPHGAFTMGAAADEPDSSDHEKPAHVVRFERGFGLSIREITVGEFRRFIAATGHRTRAERRGFSMVYDERSNNFVRRSGVAWHSDYLGRPADDGLPVIHVSARDAQAYAEWLSAQTGKRYRLPSEAEFEYALRAGTQGRWPWGDGPPPPRVANTTGGLDRSPAGRAWANAFEGYGDGFWGPAPVGSMEPNAWGLHDLAGNVSEWVADCWHDGYRRAPTDGSAWVNPGCRDHVIRGGSWASSPAQTRAAWRAPANVDTTNARLGFRVARDL</sequence>
<evidence type="ECO:0000259" key="2">
    <source>
        <dbReference type="Pfam" id="PF03781"/>
    </source>
</evidence>
<proteinExistence type="predicted"/>
<organism evidence="3 4">
    <name type="scientific">Luteimonas wenzhouensis</name>
    <dbReference type="NCBI Taxonomy" id="2599615"/>
    <lineage>
        <taxon>Bacteria</taxon>
        <taxon>Pseudomonadati</taxon>
        <taxon>Pseudomonadota</taxon>
        <taxon>Gammaproteobacteria</taxon>
        <taxon>Lysobacterales</taxon>
        <taxon>Lysobacteraceae</taxon>
        <taxon>Luteimonas</taxon>
    </lineage>
</organism>
<keyword evidence="1" id="KW-0732">Signal</keyword>
<dbReference type="InterPro" id="IPR016187">
    <property type="entry name" value="CTDL_fold"/>
</dbReference>
<feature type="domain" description="Sulfatase-modifying factor enzyme-like" evidence="2">
    <location>
        <begin position="351"/>
        <end position="624"/>
    </location>
</feature>
<dbReference type="InterPro" id="IPR011990">
    <property type="entry name" value="TPR-like_helical_dom_sf"/>
</dbReference>
<dbReference type="GO" id="GO:0120147">
    <property type="term" value="F:formylglycine-generating oxidase activity"/>
    <property type="evidence" value="ECO:0007669"/>
    <property type="project" value="TreeGrafter"/>
</dbReference>
<feature type="chain" id="PRO_5022856045" evidence="1">
    <location>
        <begin position="24"/>
        <end position="626"/>
    </location>
</feature>
<keyword evidence="4" id="KW-1185">Reference proteome</keyword>
<reference evidence="3 4" key="1">
    <citation type="submission" date="2019-07" db="EMBL/GenBank/DDBJ databases">
        <title>Luteimonas sp. YD-1 nov., isolated from acidic soil.</title>
        <authorList>
            <person name="Zhou J."/>
        </authorList>
    </citation>
    <scope>NUCLEOTIDE SEQUENCE [LARGE SCALE GENOMIC DNA]</scope>
    <source>
        <strain evidence="3 4">YD-1</strain>
    </source>
</reference>
<protein>
    <submittedName>
        <fullName evidence="3">SUMF1/EgtB/PvdOfamily nonheme iron enzyme</fullName>
    </submittedName>
</protein>
<feature type="signal peptide" evidence="1">
    <location>
        <begin position="1"/>
        <end position="23"/>
    </location>
</feature>
<dbReference type="Gene3D" id="1.25.40.10">
    <property type="entry name" value="Tetratricopeptide repeat domain"/>
    <property type="match status" value="1"/>
</dbReference>
<dbReference type="InterPro" id="IPR051043">
    <property type="entry name" value="Sulfatase_Mod_Factor_Kinase"/>
</dbReference>
<dbReference type="EMBL" id="VOHE01000001">
    <property type="protein sequence ID" value="TWT21640.1"/>
    <property type="molecule type" value="Genomic_DNA"/>
</dbReference>
<name>A0A5C5U8C5_9GAMM</name>
<evidence type="ECO:0000256" key="1">
    <source>
        <dbReference type="SAM" id="SignalP"/>
    </source>
</evidence>
<dbReference type="PANTHER" id="PTHR23150:SF35">
    <property type="entry name" value="BLL6746 PROTEIN"/>
    <property type="match status" value="1"/>
</dbReference>
<dbReference type="Gene3D" id="3.90.1580.10">
    <property type="entry name" value="paralog of FGE (formylglycine-generating enzyme)"/>
    <property type="match status" value="1"/>
</dbReference>
<dbReference type="Proteomes" id="UP000315949">
    <property type="component" value="Unassembled WGS sequence"/>
</dbReference>
<evidence type="ECO:0000313" key="4">
    <source>
        <dbReference type="Proteomes" id="UP000315949"/>
    </source>
</evidence>
<dbReference type="SUPFAM" id="SSF56436">
    <property type="entry name" value="C-type lectin-like"/>
    <property type="match status" value="1"/>
</dbReference>
<dbReference type="InterPro" id="IPR005532">
    <property type="entry name" value="SUMF_dom"/>
</dbReference>
<comment type="caution">
    <text evidence="3">The sequence shown here is derived from an EMBL/GenBank/DDBJ whole genome shotgun (WGS) entry which is preliminary data.</text>
</comment>